<dbReference type="InterPro" id="IPR006805">
    <property type="entry name" value="Anth_synth_I_N"/>
</dbReference>
<evidence type="ECO:0000256" key="2">
    <source>
        <dbReference type="ARBA" id="ARBA00022679"/>
    </source>
</evidence>
<evidence type="ECO:0000259" key="4">
    <source>
        <dbReference type="Pfam" id="PF04715"/>
    </source>
</evidence>
<dbReference type="GO" id="GO:0009396">
    <property type="term" value="P:folic acid-containing compound biosynthetic process"/>
    <property type="evidence" value="ECO:0007669"/>
    <property type="project" value="InterPro"/>
</dbReference>
<sequence>MIQEISTKFNSFELYTIFKDDSFSFILDSGMDPNRLGRYSFISSNPFKVIKVYKNTTNPFDILKEELNKYKIKNSTHLPFIGGAVGYLSYDLYKFIEKIPGSAVDDVNIPLLYLGLYNWVIVVDHLENRTYIATPDIDKKLENIIVKKVLERIKKAEINGIDSICYQNKEYPEVILKSNFTKKEYLQSIERIRDYIRAGDVYQVNLTQRFEGKVANTGYEIYRDLRTVSPAPFGAYLKFDEVEILSNSPERFIKVKNRIVETRPIKGTRPRGNTYEEDMRLREELINSEKDKAELLMIVDLERNDIGKVAKVGSVKVPELFKLEKYSNVYHLVSTVIGELDDDKDLVDLLKAVFPGGSITGAPKVRAMEIIDELEPNQRNVYTGCIGYLGFDGSADLNIAIRTIVKKGDRIYFQVGGGITWDSNPDEEYEETLHKAKSIIKAIRGKYEEKSD</sequence>
<dbReference type="NCBIfam" id="TIGR00553">
    <property type="entry name" value="pabB"/>
    <property type="match status" value="1"/>
</dbReference>
<dbReference type="GO" id="GO:0046820">
    <property type="term" value="F:4-amino-4-deoxychorismate synthase activity"/>
    <property type="evidence" value="ECO:0007669"/>
    <property type="project" value="UniProtKB-EC"/>
</dbReference>
<name>A0A096BGQ4_9FIRM</name>
<evidence type="ECO:0000256" key="1">
    <source>
        <dbReference type="ARBA" id="ARBA00013139"/>
    </source>
</evidence>
<gene>
    <name evidence="5" type="ORF">Y919_08520</name>
</gene>
<dbReference type="PANTHER" id="PTHR11236:SF50">
    <property type="entry name" value="AMINODEOXYCHORISMATE SYNTHASE COMPONENT 1"/>
    <property type="match status" value="1"/>
</dbReference>
<protein>
    <recommendedName>
        <fullName evidence="1">aminodeoxychorismate synthase</fullName>
        <ecNumber evidence="1">2.6.1.85</ecNumber>
    </recommendedName>
</protein>
<evidence type="ECO:0000313" key="5">
    <source>
        <dbReference type="EMBL" id="KGG80037.1"/>
    </source>
</evidence>
<evidence type="ECO:0000259" key="3">
    <source>
        <dbReference type="Pfam" id="PF00425"/>
    </source>
</evidence>
<feature type="domain" description="Chorismate-utilising enzyme C-terminal" evidence="3">
    <location>
        <begin position="182"/>
        <end position="435"/>
    </location>
</feature>
<dbReference type="PANTHER" id="PTHR11236">
    <property type="entry name" value="AMINOBENZOATE/ANTHRANILATE SYNTHASE"/>
    <property type="match status" value="1"/>
</dbReference>
<dbReference type="Proteomes" id="UP000029622">
    <property type="component" value="Unassembled WGS sequence"/>
</dbReference>
<organism evidence="5 6">
    <name type="scientific">Caloranaerobacter azorensis H53214</name>
    <dbReference type="NCBI Taxonomy" id="1156417"/>
    <lineage>
        <taxon>Bacteria</taxon>
        <taxon>Bacillati</taxon>
        <taxon>Bacillota</taxon>
        <taxon>Tissierellia</taxon>
        <taxon>Tissierellales</taxon>
        <taxon>Thermohalobacteraceae</taxon>
        <taxon>Caloranaerobacter</taxon>
    </lineage>
</organism>
<dbReference type="EC" id="2.6.1.85" evidence="1"/>
<dbReference type="InterPro" id="IPR005801">
    <property type="entry name" value="ADC_synthase"/>
</dbReference>
<feature type="domain" description="Anthranilate synthase component I N-terminal" evidence="4">
    <location>
        <begin position="13"/>
        <end position="132"/>
    </location>
</feature>
<dbReference type="InterPro" id="IPR005802">
    <property type="entry name" value="ADC_synth_comp_1"/>
</dbReference>
<dbReference type="Gene3D" id="3.60.120.10">
    <property type="entry name" value="Anthranilate synthase"/>
    <property type="match status" value="1"/>
</dbReference>
<dbReference type="RefSeq" id="WP_035163985.1">
    <property type="nucleotide sequence ID" value="NZ_AZTB01000043.1"/>
</dbReference>
<dbReference type="Pfam" id="PF00425">
    <property type="entry name" value="Chorismate_bind"/>
    <property type="match status" value="1"/>
</dbReference>
<reference evidence="5 6" key="1">
    <citation type="submission" date="2013-12" db="EMBL/GenBank/DDBJ databases">
        <title>Draft genome sequence of Caloranaerobacter sp. H53214.</title>
        <authorList>
            <person name="Jiang L.J."/>
            <person name="Shao Z.Z."/>
            <person name="Long M.N."/>
        </authorList>
    </citation>
    <scope>NUCLEOTIDE SEQUENCE [LARGE SCALE GENOMIC DNA]</scope>
    <source>
        <strain evidence="5 6">H53214</strain>
    </source>
</reference>
<dbReference type="STRING" id="1156417.Y919_08520"/>
<accession>A0A096BGQ4</accession>
<dbReference type="EMBL" id="AZTB01000043">
    <property type="protein sequence ID" value="KGG80037.1"/>
    <property type="molecule type" value="Genomic_DNA"/>
</dbReference>
<dbReference type="PRINTS" id="PR00095">
    <property type="entry name" value="ANTSNTHASEI"/>
</dbReference>
<dbReference type="InterPro" id="IPR019999">
    <property type="entry name" value="Anth_synth_I-like"/>
</dbReference>
<proteinExistence type="predicted"/>
<dbReference type="Pfam" id="PF04715">
    <property type="entry name" value="Anth_synt_I_N"/>
    <property type="match status" value="1"/>
</dbReference>
<dbReference type="GO" id="GO:0000162">
    <property type="term" value="P:L-tryptophan biosynthetic process"/>
    <property type="evidence" value="ECO:0007669"/>
    <property type="project" value="TreeGrafter"/>
</dbReference>
<keyword evidence="2" id="KW-0808">Transferase</keyword>
<dbReference type="InterPro" id="IPR015890">
    <property type="entry name" value="Chorismate_C"/>
</dbReference>
<dbReference type="SUPFAM" id="SSF56322">
    <property type="entry name" value="ADC synthase"/>
    <property type="match status" value="1"/>
</dbReference>
<comment type="caution">
    <text evidence="5">The sequence shown here is derived from an EMBL/GenBank/DDBJ whole genome shotgun (WGS) entry which is preliminary data.</text>
</comment>
<dbReference type="AlphaFoldDB" id="A0A096BGQ4"/>
<evidence type="ECO:0000313" key="6">
    <source>
        <dbReference type="Proteomes" id="UP000029622"/>
    </source>
</evidence>